<keyword evidence="8 18" id="KW-0507">mRNA processing</keyword>
<evidence type="ECO:0000256" key="13">
    <source>
        <dbReference type="ARBA" id="ARBA00022786"/>
    </source>
</evidence>
<dbReference type="SMART" id="SM00320">
    <property type="entry name" value="WD40"/>
    <property type="match status" value="6"/>
</dbReference>
<evidence type="ECO:0000256" key="12">
    <source>
        <dbReference type="ARBA" id="ARBA00022763"/>
    </source>
</evidence>
<evidence type="ECO:0000256" key="8">
    <source>
        <dbReference type="ARBA" id="ARBA00022664"/>
    </source>
</evidence>
<evidence type="ECO:0000256" key="5">
    <source>
        <dbReference type="ARBA" id="ARBA00012483"/>
    </source>
</evidence>
<evidence type="ECO:0000256" key="1">
    <source>
        <dbReference type="ARBA" id="ARBA00000900"/>
    </source>
</evidence>
<dbReference type="Gene3D" id="2.130.10.10">
    <property type="entry name" value="YVTN repeat-like/Quinoprotein amine dehydrogenase"/>
    <property type="match status" value="1"/>
</dbReference>
<dbReference type="PROSITE" id="PS00678">
    <property type="entry name" value="WD_REPEATS_1"/>
    <property type="match status" value="1"/>
</dbReference>
<evidence type="ECO:0000256" key="7">
    <source>
        <dbReference type="ARBA" id="ARBA00022574"/>
    </source>
</evidence>
<keyword evidence="9 18" id="KW-0808">Transferase</keyword>
<dbReference type="GO" id="GO:0000974">
    <property type="term" value="C:Prp19 complex"/>
    <property type="evidence" value="ECO:0007669"/>
    <property type="project" value="UniProtKB-UniRule"/>
</dbReference>
<protein>
    <recommendedName>
        <fullName evidence="6 18">Pre-mRNA-processing factor 19</fullName>
        <ecNumber evidence="5 18">2.3.2.27</ecNumber>
    </recommendedName>
</protein>
<dbReference type="InterPro" id="IPR013915">
    <property type="entry name" value="Prp19_cc"/>
</dbReference>
<comment type="catalytic activity">
    <reaction evidence="1 18">
        <text>S-ubiquitinyl-[E2 ubiquitin-conjugating enzyme]-L-cysteine + [acceptor protein]-L-lysine = [E2 ubiquitin-conjugating enzyme]-L-cysteine + N(6)-ubiquitinyl-[acceptor protein]-L-lysine.</text>
        <dbReference type="EC" id="2.3.2.27"/>
    </reaction>
</comment>
<dbReference type="EC" id="2.3.2.27" evidence="5 18"/>
<feature type="repeat" description="WD" evidence="17">
    <location>
        <begin position="386"/>
        <end position="428"/>
    </location>
</feature>
<dbReference type="GO" id="GO:0061630">
    <property type="term" value="F:ubiquitin protein ligase activity"/>
    <property type="evidence" value="ECO:0007669"/>
    <property type="project" value="UniProtKB-UniRule"/>
</dbReference>
<evidence type="ECO:0000256" key="11">
    <source>
        <dbReference type="ARBA" id="ARBA00022737"/>
    </source>
</evidence>
<proteinExistence type="inferred from homology"/>
<dbReference type="Pfam" id="PF08606">
    <property type="entry name" value="Prp19"/>
    <property type="match status" value="1"/>
</dbReference>
<dbReference type="STRING" id="78915.A0A4P9XR39"/>
<sequence>MFCAISGETPQEPVVATTSGLVFEKRLIIKYLADHGKCPVTGEELTEKDLVDVKIAPKMVKPRPPTLVSLPSLLATFQNEWDSMMLEVFSLKQQYQQVRQELSHALYQHDAACRVIARLVKERDAARSSLATIQMQLNAPAPASAAAPAAEATSMDVDQPAAEEVEGEGLGADIADVLDATAKELSKTRKKRKAPAELASADAIRGYKMSSTVPSMHSSTAPGVNCMDIRGQLVLTGGVDKQVMIYARNEEKVLATLKGHTKRVNEVAFFGGGSTGLTEDGELDSDLGVNKPGVFKSHLLKMHTADVVGVSVHPSQQYVASAGADAQWALSDLGSVKNIFTLESEDSKDGFASIRFHPDGLILATGTNDGVVRVWDVKSRQNVASFTGHTGSVGALAFSENGYYLATADATSPEVKLWDLRKLSNFASIQLPEEHRVESLGWDRSGQYLAVGGSDLRVYQNKTWELLGSWDDNTAEVTGVGFGELAQEVVSVSKDRCFRAYA</sequence>
<dbReference type="GO" id="GO:0005737">
    <property type="term" value="C:cytoplasm"/>
    <property type="evidence" value="ECO:0007669"/>
    <property type="project" value="TreeGrafter"/>
</dbReference>
<dbReference type="OrthoDB" id="687049at2759"/>
<comment type="subunit">
    <text evidence="18">Homotetramer.</text>
</comment>
<dbReference type="PROSITE" id="PS51698">
    <property type="entry name" value="U_BOX"/>
    <property type="match status" value="1"/>
</dbReference>
<reference evidence="21" key="1">
    <citation type="journal article" date="2018" name="Nat. Microbiol.">
        <title>Leveraging single-cell genomics to expand the fungal tree of life.</title>
        <authorList>
            <person name="Ahrendt S.R."/>
            <person name="Quandt C.A."/>
            <person name="Ciobanu D."/>
            <person name="Clum A."/>
            <person name="Salamov A."/>
            <person name="Andreopoulos B."/>
            <person name="Cheng J.F."/>
            <person name="Woyke T."/>
            <person name="Pelin A."/>
            <person name="Henrissat B."/>
            <person name="Reynolds N.K."/>
            <person name="Benny G.L."/>
            <person name="Smith M.E."/>
            <person name="James T.Y."/>
            <person name="Grigoriev I.V."/>
        </authorList>
    </citation>
    <scope>NUCLEOTIDE SEQUENCE [LARGE SCALE GENOMIC DNA]</scope>
    <source>
        <strain evidence="21">RSA 1356</strain>
    </source>
</reference>
<dbReference type="CDD" id="cd00200">
    <property type="entry name" value="WD40"/>
    <property type="match status" value="1"/>
</dbReference>
<gene>
    <name evidence="20" type="ORF">THASP1DRAFT_34689</name>
</gene>
<dbReference type="GO" id="GO:0000398">
    <property type="term" value="P:mRNA splicing, via spliceosome"/>
    <property type="evidence" value="ECO:0007669"/>
    <property type="project" value="InterPro"/>
</dbReference>
<comment type="subcellular location">
    <subcellularLocation>
        <location evidence="2 18">Nucleus</location>
    </subcellularLocation>
</comment>
<evidence type="ECO:0000256" key="2">
    <source>
        <dbReference type="ARBA" id="ARBA00004123"/>
    </source>
</evidence>
<keyword evidence="11" id="KW-0677">Repeat</keyword>
<dbReference type="InterPro" id="IPR036322">
    <property type="entry name" value="WD40_repeat_dom_sf"/>
</dbReference>
<evidence type="ECO:0000256" key="9">
    <source>
        <dbReference type="ARBA" id="ARBA00022679"/>
    </source>
</evidence>
<keyword evidence="16 18" id="KW-0539">Nucleus</keyword>
<evidence type="ECO:0000256" key="10">
    <source>
        <dbReference type="ARBA" id="ARBA00022728"/>
    </source>
</evidence>
<keyword evidence="13 18" id="KW-0833">Ubl conjugation pathway</keyword>
<evidence type="ECO:0000256" key="16">
    <source>
        <dbReference type="ARBA" id="ARBA00023242"/>
    </source>
</evidence>
<keyword evidence="21" id="KW-1185">Reference proteome</keyword>
<evidence type="ECO:0000256" key="3">
    <source>
        <dbReference type="ARBA" id="ARBA00004906"/>
    </source>
</evidence>
<feature type="domain" description="U-box" evidence="19">
    <location>
        <begin position="1"/>
        <end position="71"/>
    </location>
</feature>
<dbReference type="UniPathway" id="UPA00143"/>
<dbReference type="InterPro" id="IPR003613">
    <property type="entry name" value="Ubox_domain"/>
</dbReference>
<dbReference type="FunFam" id="3.30.40.10:FF:000027">
    <property type="entry name" value="Pre-mRNA-processing factor 19, putative"/>
    <property type="match status" value="1"/>
</dbReference>
<dbReference type="InterPro" id="IPR038959">
    <property type="entry name" value="Prp19"/>
</dbReference>
<dbReference type="Proteomes" id="UP000271241">
    <property type="component" value="Unassembled WGS sequence"/>
</dbReference>
<keyword evidence="12 18" id="KW-0227">DNA damage</keyword>
<name>A0A4P9XR39_9FUNG</name>
<dbReference type="PROSITE" id="PS50082">
    <property type="entry name" value="WD_REPEATS_2"/>
    <property type="match status" value="2"/>
</dbReference>
<evidence type="ECO:0000256" key="6">
    <source>
        <dbReference type="ARBA" id="ARBA00015618"/>
    </source>
</evidence>
<evidence type="ECO:0000259" key="19">
    <source>
        <dbReference type="PROSITE" id="PS51698"/>
    </source>
</evidence>
<dbReference type="SMART" id="SM00504">
    <property type="entry name" value="Ubox"/>
    <property type="match status" value="1"/>
</dbReference>
<evidence type="ECO:0000256" key="15">
    <source>
        <dbReference type="ARBA" id="ARBA00023204"/>
    </source>
</evidence>
<keyword evidence="15 18" id="KW-0234">DNA repair</keyword>
<keyword evidence="14 18" id="KW-0508">mRNA splicing</keyword>
<comment type="pathway">
    <text evidence="3 18">Protein modification; protein ubiquitination.</text>
</comment>
<evidence type="ECO:0000256" key="18">
    <source>
        <dbReference type="RuleBase" id="RU367101"/>
    </source>
</evidence>
<comment type="similarity">
    <text evidence="4 18">Belongs to the WD repeat PRP19 family.</text>
</comment>
<dbReference type="GO" id="GO:0071006">
    <property type="term" value="C:U2-type catalytic step 1 spliceosome"/>
    <property type="evidence" value="ECO:0007669"/>
    <property type="project" value="TreeGrafter"/>
</dbReference>
<dbReference type="EMBL" id="KZ992608">
    <property type="protein sequence ID" value="RKP08382.1"/>
    <property type="molecule type" value="Genomic_DNA"/>
</dbReference>
<dbReference type="Pfam" id="PF24814">
    <property type="entry name" value="WD40_Prp19"/>
    <property type="match status" value="1"/>
</dbReference>
<evidence type="ECO:0000313" key="20">
    <source>
        <dbReference type="EMBL" id="RKP08382.1"/>
    </source>
</evidence>
<dbReference type="GO" id="GO:0006281">
    <property type="term" value="P:DNA repair"/>
    <property type="evidence" value="ECO:0007669"/>
    <property type="project" value="UniProtKB-KW"/>
</dbReference>
<dbReference type="InterPro" id="IPR013083">
    <property type="entry name" value="Znf_RING/FYVE/PHD"/>
</dbReference>
<dbReference type="PANTHER" id="PTHR43995">
    <property type="entry name" value="PRE-MRNA-PROCESSING FACTOR 19"/>
    <property type="match status" value="1"/>
</dbReference>
<dbReference type="InterPro" id="IPR019775">
    <property type="entry name" value="WD40_repeat_CS"/>
</dbReference>
<evidence type="ECO:0000256" key="4">
    <source>
        <dbReference type="ARBA" id="ARBA00006388"/>
    </source>
</evidence>
<dbReference type="PANTHER" id="PTHR43995:SF1">
    <property type="entry name" value="PRE-MRNA-PROCESSING FACTOR 19"/>
    <property type="match status" value="1"/>
</dbReference>
<feature type="repeat" description="WD" evidence="17">
    <location>
        <begin position="344"/>
        <end position="385"/>
    </location>
</feature>
<dbReference type="InterPro" id="IPR001680">
    <property type="entry name" value="WD40_rpt"/>
</dbReference>
<dbReference type="InterPro" id="IPR015943">
    <property type="entry name" value="WD40/YVTN_repeat-like_dom_sf"/>
</dbReference>
<keyword evidence="7 17" id="KW-0853">WD repeat</keyword>
<comment type="function">
    <text evidence="18">Ubiquitin-protein ligase which is mainly involved pre-mRNA splicing and DNA repair. Required for pre-mRNA splicing as component of the spliceosome.</text>
</comment>
<dbReference type="CDD" id="cd16656">
    <property type="entry name" value="RING-Ubox_PRP19"/>
    <property type="match status" value="1"/>
</dbReference>
<dbReference type="GO" id="GO:0070534">
    <property type="term" value="P:protein K63-linked ubiquitination"/>
    <property type="evidence" value="ECO:0007669"/>
    <property type="project" value="UniProtKB-UniRule"/>
</dbReference>
<dbReference type="Gene3D" id="3.30.40.10">
    <property type="entry name" value="Zinc/RING finger domain, C3HC4 (zinc finger)"/>
    <property type="match status" value="1"/>
</dbReference>
<keyword evidence="10 18" id="KW-0747">Spliceosome</keyword>
<evidence type="ECO:0000256" key="17">
    <source>
        <dbReference type="PROSITE-ProRule" id="PRU00221"/>
    </source>
</evidence>
<accession>A0A4P9XR39</accession>
<dbReference type="SUPFAM" id="SSF57850">
    <property type="entry name" value="RING/U-box"/>
    <property type="match status" value="1"/>
</dbReference>
<dbReference type="InterPro" id="IPR055340">
    <property type="entry name" value="RING-Ubox_PRP19"/>
</dbReference>
<organism evidence="20 21">
    <name type="scientific">Thamnocephalis sphaerospora</name>
    <dbReference type="NCBI Taxonomy" id="78915"/>
    <lineage>
        <taxon>Eukaryota</taxon>
        <taxon>Fungi</taxon>
        <taxon>Fungi incertae sedis</taxon>
        <taxon>Zoopagomycota</taxon>
        <taxon>Zoopagomycotina</taxon>
        <taxon>Zoopagomycetes</taxon>
        <taxon>Zoopagales</taxon>
        <taxon>Sigmoideomycetaceae</taxon>
        <taxon>Thamnocephalis</taxon>
    </lineage>
</organism>
<dbReference type="SUPFAM" id="SSF50978">
    <property type="entry name" value="WD40 repeat-like"/>
    <property type="match status" value="1"/>
</dbReference>
<evidence type="ECO:0000256" key="14">
    <source>
        <dbReference type="ARBA" id="ARBA00023187"/>
    </source>
</evidence>
<dbReference type="AlphaFoldDB" id="A0A4P9XR39"/>
<dbReference type="PROSITE" id="PS50294">
    <property type="entry name" value="WD_REPEATS_REGION"/>
    <property type="match status" value="1"/>
</dbReference>
<evidence type="ECO:0000313" key="21">
    <source>
        <dbReference type="Proteomes" id="UP000271241"/>
    </source>
</evidence>